<dbReference type="EMBL" id="CP063406">
    <property type="protein sequence ID" value="QSZ31574.1"/>
    <property type="molecule type" value="Genomic_DNA"/>
</dbReference>
<proteinExistence type="predicted"/>
<evidence type="ECO:0000313" key="3">
    <source>
        <dbReference type="Proteomes" id="UP000672032"/>
    </source>
</evidence>
<feature type="region of interest" description="Disordered" evidence="1">
    <location>
        <begin position="1"/>
        <end position="22"/>
    </location>
</feature>
<accession>A0A8A3P5I7</accession>
<reference evidence="2" key="1">
    <citation type="submission" date="2020-10" db="EMBL/GenBank/DDBJ databases">
        <title>Genome Sequence of Monilinia vaccinii-corymbosi Sheds Light on Mummy Berry Disease Infection of Blueberry and Mating Type.</title>
        <authorList>
            <person name="Yow A.G."/>
            <person name="Zhang Y."/>
            <person name="Bansal K."/>
            <person name="Eacker S.M."/>
            <person name="Sullivan S."/>
            <person name="Liachko I."/>
            <person name="Cubeta M.A."/>
            <person name="Rollins J.A."/>
            <person name="Ashrafi H."/>
        </authorList>
    </citation>
    <scope>NUCLEOTIDE SEQUENCE</scope>
    <source>
        <strain evidence="2">RL-1</strain>
    </source>
</reference>
<feature type="compositionally biased region" description="Low complexity" evidence="1">
    <location>
        <begin position="9"/>
        <end position="18"/>
    </location>
</feature>
<dbReference type="AlphaFoldDB" id="A0A8A3P5I7"/>
<gene>
    <name evidence="2" type="ORF">DSL72_001141</name>
</gene>
<dbReference type="Proteomes" id="UP000672032">
    <property type="component" value="Chromosome 2"/>
</dbReference>
<evidence type="ECO:0000256" key="1">
    <source>
        <dbReference type="SAM" id="MobiDB-lite"/>
    </source>
</evidence>
<organism evidence="2 3">
    <name type="scientific">Monilinia vaccinii-corymbosi</name>
    <dbReference type="NCBI Taxonomy" id="61207"/>
    <lineage>
        <taxon>Eukaryota</taxon>
        <taxon>Fungi</taxon>
        <taxon>Dikarya</taxon>
        <taxon>Ascomycota</taxon>
        <taxon>Pezizomycotina</taxon>
        <taxon>Leotiomycetes</taxon>
        <taxon>Helotiales</taxon>
        <taxon>Sclerotiniaceae</taxon>
        <taxon>Monilinia</taxon>
    </lineage>
</organism>
<sequence length="113" mass="11498">MSMTAPPKATQAAAIQGAGARGADELKDGAEVAGYEAQGHGAHDERGGEDQVQVHVEGFVVEPVVEHDLAADEGFEGEGREHVEAEAEAGEVDERVGGGEVVEHVAEGVGAEG</sequence>
<keyword evidence="3" id="KW-1185">Reference proteome</keyword>
<evidence type="ECO:0000313" key="2">
    <source>
        <dbReference type="EMBL" id="QSZ31574.1"/>
    </source>
</evidence>
<name>A0A8A3P5I7_9HELO</name>
<protein>
    <submittedName>
        <fullName evidence="2">Uncharacterized protein</fullName>
    </submittedName>
</protein>